<feature type="compositionally biased region" description="Polar residues" evidence="1">
    <location>
        <begin position="1"/>
        <end position="10"/>
    </location>
</feature>
<evidence type="ECO:0000313" key="2">
    <source>
        <dbReference type="EMBL" id="RRT77403.1"/>
    </source>
</evidence>
<accession>A0A427AMB8</accession>
<reference evidence="2 3" key="1">
    <citation type="journal article" date="2014" name="Agronomy (Basel)">
        <title>A Draft Genome Sequence for Ensete ventricosum, the Drought-Tolerant Tree Against Hunger.</title>
        <authorList>
            <person name="Harrison J."/>
            <person name="Moore K.A."/>
            <person name="Paszkiewicz K."/>
            <person name="Jones T."/>
            <person name="Grant M."/>
            <person name="Ambacheew D."/>
            <person name="Muzemil S."/>
            <person name="Studholme D.J."/>
        </authorList>
    </citation>
    <scope>NUCLEOTIDE SEQUENCE [LARGE SCALE GENOMIC DNA]</scope>
</reference>
<proteinExistence type="predicted"/>
<evidence type="ECO:0000256" key="1">
    <source>
        <dbReference type="SAM" id="MobiDB-lite"/>
    </source>
</evidence>
<protein>
    <submittedName>
        <fullName evidence="2">Uncharacterized protein</fullName>
    </submittedName>
</protein>
<organism evidence="2 3">
    <name type="scientific">Ensete ventricosum</name>
    <name type="common">Abyssinian banana</name>
    <name type="synonym">Musa ensete</name>
    <dbReference type="NCBI Taxonomy" id="4639"/>
    <lineage>
        <taxon>Eukaryota</taxon>
        <taxon>Viridiplantae</taxon>
        <taxon>Streptophyta</taxon>
        <taxon>Embryophyta</taxon>
        <taxon>Tracheophyta</taxon>
        <taxon>Spermatophyta</taxon>
        <taxon>Magnoliopsida</taxon>
        <taxon>Liliopsida</taxon>
        <taxon>Zingiberales</taxon>
        <taxon>Musaceae</taxon>
        <taxon>Ensete</taxon>
    </lineage>
</organism>
<sequence>MVKTTYSNCNSEDEYEFDDLDAPDFPENAGTYEEHEDLDLNHGDDLEYSLNKMSITPKSAFQHPINTNFHQPSLMPARIRPSVTAIDTASPRLLLDLQSSALAATHLLAPQLLSAIVVELSNFDLPYYFNSPMTDSGVGSAELC</sequence>
<comment type="caution">
    <text evidence="2">The sequence shown here is derived from an EMBL/GenBank/DDBJ whole genome shotgun (WGS) entry which is preliminary data.</text>
</comment>
<gene>
    <name evidence="2" type="ORF">B296_00020892</name>
</gene>
<dbReference type="EMBL" id="AMZH03001940">
    <property type="protein sequence ID" value="RRT77403.1"/>
    <property type="molecule type" value="Genomic_DNA"/>
</dbReference>
<dbReference type="Proteomes" id="UP000287651">
    <property type="component" value="Unassembled WGS sequence"/>
</dbReference>
<feature type="region of interest" description="Disordered" evidence="1">
    <location>
        <begin position="1"/>
        <end position="22"/>
    </location>
</feature>
<name>A0A427AMB8_ENSVE</name>
<evidence type="ECO:0000313" key="3">
    <source>
        <dbReference type="Proteomes" id="UP000287651"/>
    </source>
</evidence>
<dbReference type="AlphaFoldDB" id="A0A427AMB8"/>
<feature type="compositionally biased region" description="Acidic residues" evidence="1">
    <location>
        <begin position="11"/>
        <end position="22"/>
    </location>
</feature>